<evidence type="ECO:0000259" key="1">
    <source>
        <dbReference type="Pfam" id="PF01841"/>
    </source>
</evidence>
<gene>
    <name evidence="2" type="ORF">JETT_2492</name>
</gene>
<feature type="domain" description="Transglutaminase-like" evidence="1">
    <location>
        <begin position="130"/>
        <end position="193"/>
    </location>
</feature>
<evidence type="ECO:0000313" key="3">
    <source>
        <dbReference type="Proteomes" id="UP000319783"/>
    </source>
</evidence>
<dbReference type="InterPro" id="IPR011990">
    <property type="entry name" value="TPR-like_helical_dom_sf"/>
</dbReference>
<comment type="caution">
    <text evidence="2">The sequence shown here is derived from an EMBL/GenBank/DDBJ whole genome shotgun (WGS) entry which is preliminary data.</text>
</comment>
<reference evidence="2 3" key="1">
    <citation type="submission" date="2019-04" db="EMBL/GenBank/DDBJ databases">
        <title>Genome of a novel bacterium Candidatus Jettenia ecosi reconstructed from metagenome of an anammox bioreactor.</title>
        <authorList>
            <person name="Mardanov A.V."/>
            <person name="Beletsky A.V."/>
            <person name="Ravin N.V."/>
            <person name="Botchkova E.A."/>
            <person name="Litti Y.V."/>
            <person name="Nozhevnikova A.N."/>
        </authorList>
    </citation>
    <scope>NUCLEOTIDE SEQUENCE [LARGE SCALE GENOMIC DNA]</scope>
    <source>
        <strain evidence="2">J2</strain>
    </source>
</reference>
<dbReference type="SUPFAM" id="SSF48452">
    <property type="entry name" value="TPR-like"/>
    <property type="match status" value="1"/>
</dbReference>
<dbReference type="Proteomes" id="UP000319783">
    <property type="component" value="Unassembled WGS sequence"/>
</dbReference>
<protein>
    <recommendedName>
        <fullName evidence="1">Transglutaminase-like domain-containing protein</fullName>
    </recommendedName>
</protein>
<name>A0A533Q9C8_9BACT</name>
<proteinExistence type="predicted"/>
<sequence>MSHSLFIYTASLIRYEYVIPAEAGIQKNTGFRVKPGMTDSCKLMSLCIKRFCIILLLCLAGCQSVQNADKKYSGNLETSLLSDIEDGRLDMPFEQACLIASGVNSGKRMQGYLEKIDLLISRINQETDIHKENDPSTKAKILFNWLRENTCEGIYNDCYNFRDTLNLKVGNCLSYAIQFTILCRRFDVDIKSVFIPGHIYNVLVSHEQTYYFEHTHSDGIVKHADKYHLQKKIMRDEELISELFLYKAYNANSDMKYEESMKYCQQALRCNPHDNRTVILLLDNYLAKKNYEDAFRYLNEYLSRHPDDKKSFKNTYILLQRVCKKADNRFK</sequence>
<dbReference type="InterPro" id="IPR002931">
    <property type="entry name" value="Transglutaminase-like"/>
</dbReference>
<evidence type="ECO:0000313" key="2">
    <source>
        <dbReference type="EMBL" id="TLD41245.1"/>
    </source>
</evidence>
<organism evidence="2 3">
    <name type="scientific">Candidatus Jettenia ecosi</name>
    <dbReference type="NCBI Taxonomy" id="2494326"/>
    <lineage>
        <taxon>Bacteria</taxon>
        <taxon>Pseudomonadati</taxon>
        <taxon>Planctomycetota</taxon>
        <taxon>Candidatus Brocadiia</taxon>
        <taxon>Candidatus Brocadiales</taxon>
        <taxon>Candidatus Brocadiaceae</taxon>
        <taxon>Candidatus Jettenia</taxon>
    </lineage>
</organism>
<dbReference type="Pfam" id="PF01841">
    <property type="entry name" value="Transglut_core"/>
    <property type="match status" value="1"/>
</dbReference>
<accession>A0A533Q9C8</accession>
<dbReference type="AlphaFoldDB" id="A0A533Q9C8"/>
<dbReference type="Gene3D" id="1.25.40.10">
    <property type="entry name" value="Tetratricopeptide repeat domain"/>
    <property type="match status" value="1"/>
</dbReference>
<dbReference type="EMBL" id="SULG01000056">
    <property type="protein sequence ID" value="TLD41245.1"/>
    <property type="molecule type" value="Genomic_DNA"/>
</dbReference>